<dbReference type="SMART" id="SM00184">
    <property type="entry name" value="RING"/>
    <property type="match status" value="1"/>
</dbReference>
<keyword evidence="5" id="KW-0175">Coiled coil</keyword>
<dbReference type="GO" id="GO:0005737">
    <property type="term" value="C:cytoplasm"/>
    <property type="evidence" value="ECO:0007669"/>
    <property type="project" value="UniProtKB-ARBA"/>
</dbReference>
<dbReference type="Gene3D" id="2.30.30.140">
    <property type="match status" value="4"/>
</dbReference>
<dbReference type="Pfam" id="PF00567">
    <property type="entry name" value="TUDOR"/>
    <property type="match status" value="5"/>
</dbReference>
<feature type="domain" description="Tudor" evidence="8">
    <location>
        <begin position="741"/>
        <end position="798"/>
    </location>
</feature>
<dbReference type="InterPro" id="IPR002999">
    <property type="entry name" value="Tudor"/>
</dbReference>
<dbReference type="SMART" id="SM00333">
    <property type="entry name" value="TUDOR"/>
    <property type="match status" value="5"/>
</dbReference>
<dbReference type="GO" id="GO:0008270">
    <property type="term" value="F:zinc ion binding"/>
    <property type="evidence" value="ECO:0007669"/>
    <property type="project" value="UniProtKB-KW"/>
</dbReference>
<sequence>MYPYVGERSCAKTSTEKPSFRYAVPSTKMKNINCVICKHKFYVPDLLKLSGSIQRGTYIPLLLDCGHPICNRCVKIKKIENCFLCNKSIVTEDASNRESLLPLNLYALGLIVSSYNRPLENDDEDFVFCHRLSTQLRQISKQGCCHECGNQANVKCPQCVALYCHCCYSKIHGRALQSHTQVPIYEGGPDSPASILNSCSPTCYEALNYFCNDCNVACCSNCTLRSHKMHDFVALSEKNQTLLPEFNQIYTNIEETLLRVNQTKEKIKSALTLNTYEPENSEIIETTIAQHFAYLHGVLQNMEAKLINQLYRQRDSLKNNLEDINLQLRSQEERLKVTLQMASYAKQSFHKVDIRNAINILKELMDLPCHLMYKDIGQNCKATFNVDNSIVAAIEDHCSIQVPSISFYSLVRTDELPENYIVSPLKKKSCTKIYEELPLIPLPKKSNCESTTISIKSEDMEAGYEKKEDKKQESVPKCNVEVTYIVNPSLFFVRRTALKSEFGQLEKDLTKYGDDRQSVEPLIKLEPDSICIVKQRKKFNGKWFRGCVNAMNTTDDGETLYDIFYIDYGFEECNIPTSRIQNIAKHLLELPAQAIRCCLYGLMPKNLQWTNASTNDFMKLTKGADCSISIIKSTLNMLYVDLCVIPKDNNTGPQSMCNTMKVMDYARLDSWQNNAQVSKITNVYNKEELPLNKITIVSVGWVESPDEIYVKKIVRQNKLLKLEKELQEYYEEDNLMKMIDTPKKGLPCAVQMEDHTWQRGEIVEVLNENVRVFCVDMGCTLLLNYDALRAIPYEYTVFHAQAIRMSLMYIMPEPDGKWKSEAFITLRSLLNRVRCASVSPRKKTEDGYAGCICIGNVDISRQLKSAGVVKEFQMSKFKNKLPKNSQSSTKKRALLPLVNLDSFMKDSYESCDETENEKEPVEKDETIKDPFKVQVCIQRVITPDCIFVAQTEHEESNAKMISAMQIFYDTYHSELRDNWTEGALCAVYSAKDKSYFRAKILKISSPTEVLVYFYDMGIEETVTMKDIQILHMKFAKEATYCFKVKLAGILPCGGSSAWPSLSCTVLSDIIQENAFCKYYITKPVQEEAYNDVIPVELWVRQTKIPGPLAPTKIEINSINRMLVEKGVALPIKNYFAKPDSILATEFKRQLEGNHQFVLTKDEDEEVKWFNKEFNTDFKEIDETISRESDSSCHNSSIDALTNLIVKNQICDPTNRECAVKFSDWLPPVEITEEVFHAIPTYVDNKCAVYLHPKKHNADILHYIESELQIHYKDIKMKKEKKWKKGDLCIAQYHHDKKWYRGRIFKTLGNILMVEFVDYGNVEECEMKHVTDYIRLGHIPIQCTKCIISGLKPAISSGKWMLHDLDRIHALLVDQKCKVSILQRQPTHLIVSITLLRPWMCDLLLYLANHMDMSVKIEHKEWNDSENYESEDLKSDSTNRDVIIEEIIDDKLCTANSLEESLSEIYMQDVTLNENVICGNSAEIEPSKLESSNASSTKQTDFENIAWMELKACSTPEPQSEEEKNVFDVYKQLTIPQETKYIELILCCNKDPITSFAQLAENNDAMFSNVFHDYYLQYATIMSDLQTNAYHQPLIESFENNTPCITKFSDDMWYRCVITNSKKIPESQYIQISLYYVDYGNHEYKIVDLLSTKHGLHIPKEEWLELPAMAIKCTFWGLNFVSNDIALLASKLDEIYNQTVVARVKEINDGNNIVAEIYKDKTCKELFYAHLIKEGLYQFKNSEED</sequence>
<proteinExistence type="predicted"/>
<dbReference type="SUPFAM" id="SSF57845">
    <property type="entry name" value="B-box zinc-binding domain"/>
    <property type="match status" value="1"/>
</dbReference>
<feature type="domain" description="B box-type" evidence="7">
    <location>
        <begin position="199"/>
        <end position="235"/>
    </location>
</feature>
<accession>A0AAV2NP63</accession>
<evidence type="ECO:0000256" key="5">
    <source>
        <dbReference type="SAM" id="Coils"/>
    </source>
</evidence>
<dbReference type="Proteomes" id="UP001497644">
    <property type="component" value="Chromosome 3"/>
</dbReference>
<organism evidence="9 10">
    <name type="scientific">Lasius platythorax</name>
    <dbReference type="NCBI Taxonomy" id="488582"/>
    <lineage>
        <taxon>Eukaryota</taxon>
        <taxon>Metazoa</taxon>
        <taxon>Ecdysozoa</taxon>
        <taxon>Arthropoda</taxon>
        <taxon>Hexapoda</taxon>
        <taxon>Insecta</taxon>
        <taxon>Pterygota</taxon>
        <taxon>Neoptera</taxon>
        <taxon>Endopterygota</taxon>
        <taxon>Hymenoptera</taxon>
        <taxon>Apocrita</taxon>
        <taxon>Aculeata</taxon>
        <taxon>Formicoidea</taxon>
        <taxon>Formicidae</taxon>
        <taxon>Formicinae</taxon>
        <taxon>Lasius</taxon>
        <taxon>Lasius</taxon>
    </lineage>
</organism>
<evidence type="ECO:0000256" key="3">
    <source>
        <dbReference type="ARBA" id="ARBA00022833"/>
    </source>
</evidence>
<dbReference type="PANTHER" id="PTHR16442:SF1">
    <property type="entry name" value="RING FINGER PROTEIN 17"/>
    <property type="match status" value="1"/>
</dbReference>
<evidence type="ECO:0000259" key="8">
    <source>
        <dbReference type="PROSITE" id="PS50304"/>
    </source>
</evidence>
<reference evidence="9" key="1">
    <citation type="submission" date="2024-04" db="EMBL/GenBank/DDBJ databases">
        <authorList>
            <consortium name="Molecular Ecology Group"/>
        </authorList>
    </citation>
    <scope>NUCLEOTIDE SEQUENCE</scope>
</reference>
<dbReference type="SUPFAM" id="SSF63748">
    <property type="entry name" value="Tudor/PWWP/MBT"/>
    <property type="match status" value="5"/>
</dbReference>
<keyword evidence="2 4" id="KW-0863">Zinc-finger</keyword>
<keyword evidence="10" id="KW-1185">Reference proteome</keyword>
<gene>
    <name evidence="9" type="ORF">LPLAT_LOCUS7669</name>
</gene>
<dbReference type="EMBL" id="OZ034826">
    <property type="protein sequence ID" value="CAL1681709.1"/>
    <property type="molecule type" value="Genomic_DNA"/>
</dbReference>
<dbReference type="CDD" id="cd19757">
    <property type="entry name" value="Bbox1"/>
    <property type="match status" value="1"/>
</dbReference>
<evidence type="ECO:0000313" key="10">
    <source>
        <dbReference type="Proteomes" id="UP001497644"/>
    </source>
</evidence>
<evidence type="ECO:0008006" key="11">
    <source>
        <dbReference type="Google" id="ProtNLM"/>
    </source>
</evidence>
<dbReference type="InterPro" id="IPR017907">
    <property type="entry name" value="Znf_RING_CS"/>
</dbReference>
<protein>
    <recommendedName>
        <fullName evidence="11">RING finger protein 17</fullName>
    </recommendedName>
</protein>
<dbReference type="PROSITE" id="PS00518">
    <property type="entry name" value="ZF_RING_1"/>
    <property type="match status" value="1"/>
</dbReference>
<keyword evidence="1" id="KW-0479">Metal-binding</keyword>
<dbReference type="InterPro" id="IPR001841">
    <property type="entry name" value="Znf_RING"/>
</dbReference>
<dbReference type="InterPro" id="IPR000315">
    <property type="entry name" value="Znf_B-box"/>
</dbReference>
<name>A0AAV2NP63_9HYME</name>
<dbReference type="PROSITE" id="PS50119">
    <property type="entry name" value="ZF_BBOX"/>
    <property type="match status" value="2"/>
</dbReference>
<keyword evidence="3" id="KW-0862">Zinc</keyword>
<dbReference type="CDD" id="cd20379">
    <property type="entry name" value="Tudor_dTUD-like"/>
    <property type="match status" value="1"/>
</dbReference>
<feature type="domain" description="RING-type" evidence="6">
    <location>
        <begin position="34"/>
        <end position="86"/>
    </location>
</feature>
<dbReference type="Pfam" id="PF00643">
    <property type="entry name" value="zf-B_box"/>
    <property type="match status" value="1"/>
</dbReference>
<feature type="coiled-coil region" evidence="5">
    <location>
        <begin position="307"/>
        <end position="334"/>
    </location>
</feature>
<dbReference type="PROSITE" id="PS50089">
    <property type="entry name" value="ZF_RING_2"/>
    <property type="match status" value="1"/>
</dbReference>
<evidence type="ECO:0000259" key="6">
    <source>
        <dbReference type="PROSITE" id="PS50089"/>
    </source>
</evidence>
<feature type="domain" description="B box-type" evidence="7">
    <location>
        <begin position="140"/>
        <end position="184"/>
    </location>
</feature>
<dbReference type="Gene3D" id="3.30.160.60">
    <property type="entry name" value="Classic Zinc Finger"/>
    <property type="match status" value="1"/>
</dbReference>
<dbReference type="PROSITE" id="PS50304">
    <property type="entry name" value="TUDOR"/>
    <property type="match status" value="4"/>
</dbReference>
<feature type="domain" description="Tudor" evidence="8">
    <location>
        <begin position="1596"/>
        <end position="1659"/>
    </location>
</feature>
<dbReference type="PANTHER" id="PTHR16442">
    <property type="entry name" value="RING FINGER PROTEIN 17"/>
    <property type="match status" value="1"/>
</dbReference>
<dbReference type="Gene3D" id="2.40.50.90">
    <property type="match status" value="4"/>
</dbReference>
<evidence type="ECO:0000313" key="9">
    <source>
        <dbReference type="EMBL" id="CAL1681709.1"/>
    </source>
</evidence>
<feature type="domain" description="Tudor" evidence="8">
    <location>
        <begin position="978"/>
        <end position="1037"/>
    </location>
</feature>
<evidence type="ECO:0000256" key="1">
    <source>
        <dbReference type="ARBA" id="ARBA00022723"/>
    </source>
</evidence>
<evidence type="ECO:0000256" key="2">
    <source>
        <dbReference type="ARBA" id="ARBA00022771"/>
    </source>
</evidence>
<evidence type="ECO:0000256" key="4">
    <source>
        <dbReference type="PROSITE-ProRule" id="PRU00024"/>
    </source>
</evidence>
<evidence type="ECO:0000259" key="7">
    <source>
        <dbReference type="PROSITE" id="PS50119"/>
    </source>
</evidence>
<feature type="domain" description="Tudor" evidence="8">
    <location>
        <begin position="1281"/>
        <end position="1339"/>
    </location>
</feature>
<dbReference type="InterPro" id="IPR035437">
    <property type="entry name" value="SNase_OB-fold_sf"/>
</dbReference>